<dbReference type="PANTHER" id="PTHR43833">
    <property type="entry name" value="POTASSIUM CHANNEL PROTEIN 2-RELATED-RELATED"/>
    <property type="match status" value="1"/>
</dbReference>
<comment type="subcellular location">
    <subcellularLocation>
        <location evidence="1">Cell membrane</location>
        <topology evidence="1">Multi-pass membrane protein</topology>
    </subcellularLocation>
</comment>
<keyword evidence="2" id="KW-0472">Membrane</keyword>
<keyword evidence="4" id="KW-0406">Ion transport</keyword>
<evidence type="ECO:0000256" key="1">
    <source>
        <dbReference type="ARBA" id="ARBA00004651"/>
    </source>
</evidence>
<evidence type="ECO:0000313" key="5">
    <source>
        <dbReference type="Proteomes" id="UP000434870"/>
    </source>
</evidence>
<dbReference type="InterPro" id="IPR003148">
    <property type="entry name" value="RCK_N"/>
</dbReference>
<dbReference type="InterPro" id="IPR013099">
    <property type="entry name" value="K_chnl_dom"/>
</dbReference>
<protein>
    <submittedName>
        <fullName evidence="4">Voltage-gated potassium channel protein</fullName>
    </submittedName>
</protein>
<dbReference type="PROSITE" id="PS51201">
    <property type="entry name" value="RCK_N"/>
    <property type="match status" value="1"/>
</dbReference>
<dbReference type="PRINTS" id="PR00169">
    <property type="entry name" value="KCHANNEL"/>
</dbReference>
<dbReference type="Gene3D" id="3.40.50.720">
    <property type="entry name" value="NAD(P)-binding Rossmann-like Domain"/>
    <property type="match status" value="1"/>
</dbReference>
<dbReference type="RefSeq" id="WP_151654910.1">
    <property type="nucleotide sequence ID" value="NZ_WBVP01000007.1"/>
</dbReference>
<dbReference type="Gene3D" id="1.10.287.70">
    <property type="match status" value="1"/>
</dbReference>
<keyword evidence="2" id="KW-0812">Transmembrane</keyword>
<feature type="transmembrane region" description="Helical" evidence="2">
    <location>
        <begin position="140"/>
        <end position="162"/>
    </location>
</feature>
<feature type="transmembrane region" description="Helical" evidence="2">
    <location>
        <begin position="87"/>
        <end position="105"/>
    </location>
</feature>
<dbReference type="Pfam" id="PF02254">
    <property type="entry name" value="TrkA_N"/>
    <property type="match status" value="1"/>
</dbReference>
<evidence type="ECO:0000313" key="4">
    <source>
        <dbReference type="EMBL" id="KAB2824859.1"/>
    </source>
</evidence>
<dbReference type="InterPro" id="IPR036291">
    <property type="entry name" value="NAD(P)-bd_dom_sf"/>
</dbReference>
<dbReference type="GO" id="GO:0006813">
    <property type="term" value="P:potassium ion transport"/>
    <property type="evidence" value="ECO:0007669"/>
    <property type="project" value="InterPro"/>
</dbReference>
<comment type="caution">
    <text evidence="4">The sequence shown here is derived from an EMBL/GenBank/DDBJ whole genome shotgun (WGS) entry which is preliminary data.</text>
</comment>
<feature type="transmembrane region" description="Helical" evidence="2">
    <location>
        <begin position="200"/>
        <end position="225"/>
    </location>
</feature>
<dbReference type="Proteomes" id="UP000434870">
    <property type="component" value="Unassembled WGS sequence"/>
</dbReference>
<keyword evidence="2" id="KW-1133">Transmembrane helix</keyword>
<feature type="transmembrane region" description="Helical" evidence="2">
    <location>
        <begin position="174"/>
        <end position="193"/>
    </location>
</feature>
<dbReference type="InterPro" id="IPR050721">
    <property type="entry name" value="Trk_Ktr_HKT_K-transport"/>
</dbReference>
<sequence>MNKLKLLESNWRSIWLNQRYKLAAVLVLLNSVLIFQAVYGMRHDIFYAFYISNFSNIDFVRLANAPWFMLGFFLLINSIGLFFRARIAWVMSLVLLLTTLVFTVHYYSTQYLNMLFPAITICVLLLFSKDFYRSSATAGSIVAVISFTILIIYSTYGSLYFGEGFSPKIDNLSTAFYFSMVTMTTVGYGDVLPVSEAARLFTISMIIAGIAVFATSISSIFGPLISKGFNQLIKGRKDKMNRTDHFIICGTSTMAMNTVMRLRQRGLPVTIVTIRPVEEFNQIEQSLEGEFDIISGDSCDSSVLKTAGVEECRAVLALTENDADNAFIVLSAKEISSEAKTVIIVNDSKNLNKIKMVQPDILLSPQLFGSELLARMLNGEEVGNTDLVSMLFNSTATETK</sequence>
<feature type="transmembrane region" description="Helical" evidence="2">
    <location>
        <begin position="111"/>
        <end position="128"/>
    </location>
</feature>
<proteinExistence type="predicted"/>
<feature type="transmembrane region" description="Helical" evidence="2">
    <location>
        <begin position="59"/>
        <end position="80"/>
    </location>
</feature>
<organism evidence="4 5">
    <name type="scientific">Aliivibrio finisterrensis</name>
    <dbReference type="NCBI Taxonomy" id="511998"/>
    <lineage>
        <taxon>Bacteria</taxon>
        <taxon>Pseudomonadati</taxon>
        <taxon>Pseudomonadota</taxon>
        <taxon>Gammaproteobacteria</taxon>
        <taxon>Vibrionales</taxon>
        <taxon>Vibrionaceae</taxon>
        <taxon>Aliivibrio</taxon>
    </lineage>
</organism>
<dbReference type="GO" id="GO:0034220">
    <property type="term" value="P:monoatomic ion transmembrane transport"/>
    <property type="evidence" value="ECO:0007669"/>
    <property type="project" value="UniProtKB-KW"/>
</dbReference>
<dbReference type="PANTHER" id="PTHR43833:SF11">
    <property type="entry name" value="VOLTAGE-GATED POTASSIUM CHANNEL KCH"/>
    <property type="match status" value="1"/>
</dbReference>
<name>A0A6N6RTC0_9GAMM</name>
<evidence type="ECO:0000256" key="2">
    <source>
        <dbReference type="SAM" id="Phobius"/>
    </source>
</evidence>
<dbReference type="SUPFAM" id="SSF51735">
    <property type="entry name" value="NAD(P)-binding Rossmann-fold domains"/>
    <property type="match status" value="1"/>
</dbReference>
<evidence type="ECO:0000259" key="3">
    <source>
        <dbReference type="PROSITE" id="PS51201"/>
    </source>
</evidence>
<feature type="domain" description="RCK N-terminal" evidence="3">
    <location>
        <begin position="243"/>
        <end position="363"/>
    </location>
</feature>
<dbReference type="EMBL" id="WBVP01000007">
    <property type="protein sequence ID" value="KAB2824859.1"/>
    <property type="molecule type" value="Genomic_DNA"/>
</dbReference>
<dbReference type="GO" id="GO:0005886">
    <property type="term" value="C:plasma membrane"/>
    <property type="evidence" value="ECO:0007669"/>
    <property type="project" value="UniProtKB-SubCell"/>
</dbReference>
<feature type="transmembrane region" description="Helical" evidence="2">
    <location>
        <begin position="20"/>
        <end position="39"/>
    </location>
</feature>
<dbReference type="NCBIfam" id="NF007828">
    <property type="entry name" value="PRK10537.1"/>
    <property type="match status" value="1"/>
</dbReference>
<dbReference type="Pfam" id="PF07885">
    <property type="entry name" value="Ion_trans_2"/>
    <property type="match status" value="1"/>
</dbReference>
<reference evidence="4 5" key="1">
    <citation type="submission" date="2019-09" db="EMBL/GenBank/DDBJ databases">
        <title>Genome of Aliivibrio finisterrensis LMG 23869 (type strain).</title>
        <authorList>
            <person name="Bowman J.P."/>
        </authorList>
    </citation>
    <scope>NUCLEOTIDE SEQUENCE [LARGE SCALE GENOMIC DNA]</scope>
    <source>
        <strain evidence="4 5">LMG 23869</strain>
    </source>
</reference>
<keyword evidence="4" id="KW-0813">Transport</keyword>
<accession>A0A6N6RTC0</accession>
<keyword evidence="4" id="KW-0407">Ion channel</keyword>
<dbReference type="AlphaFoldDB" id="A0A6N6RTC0"/>
<gene>
    <name evidence="4" type="ORF">F8B77_07940</name>
</gene>
<dbReference type="SUPFAM" id="SSF81324">
    <property type="entry name" value="Voltage-gated potassium channels"/>
    <property type="match status" value="1"/>
</dbReference>